<dbReference type="GO" id="GO:0031145">
    <property type="term" value="P:anaphase-promoting complex-dependent catabolic process"/>
    <property type="evidence" value="ECO:0007669"/>
    <property type="project" value="TreeGrafter"/>
</dbReference>
<feature type="compositionally biased region" description="Low complexity" evidence="4">
    <location>
        <begin position="413"/>
        <end position="426"/>
    </location>
</feature>
<feature type="repeat" description="TPR" evidence="3">
    <location>
        <begin position="679"/>
        <end position="712"/>
    </location>
</feature>
<feature type="region of interest" description="Disordered" evidence="4">
    <location>
        <begin position="211"/>
        <end position="243"/>
    </location>
</feature>
<feature type="region of interest" description="Disordered" evidence="4">
    <location>
        <begin position="329"/>
        <end position="495"/>
    </location>
</feature>
<dbReference type="STRING" id="342668.A0A1B8GJN7"/>
<dbReference type="InterPro" id="IPR019734">
    <property type="entry name" value="TPR_rpt"/>
</dbReference>
<dbReference type="SUPFAM" id="SSF48452">
    <property type="entry name" value="TPR-like"/>
    <property type="match status" value="3"/>
</dbReference>
<feature type="repeat" description="TPR" evidence="3">
    <location>
        <begin position="611"/>
        <end position="644"/>
    </location>
</feature>
<name>A0A1B8GJN7_9PEZI</name>
<dbReference type="Gene3D" id="1.25.40.10">
    <property type="entry name" value="Tetratricopeptide repeat domain"/>
    <property type="match status" value="4"/>
</dbReference>
<dbReference type="PROSITE" id="PS50005">
    <property type="entry name" value="TPR"/>
    <property type="match status" value="6"/>
</dbReference>
<dbReference type="GeneID" id="28840179"/>
<feature type="repeat" description="TPR" evidence="3">
    <location>
        <begin position="781"/>
        <end position="814"/>
    </location>
</feature>
<feature type="repeat" description="TPR" evidence="3">
    <location>
        <begin position="713"/>
        <end position="746"/>
    </location>
</feature>
<dbReference type="EMBL" id="KV460231">
    <property type="protein sequence ID" value="OBT96014.1"/>
    <property type="molecule type" value="Genomic_DNA"/>
</dbReference>
<dbReference type="RefSeq" id="XP_018129747.1">
    <property type="nucleotide sequence ID" value="XM_018276232.2"/>
</dbReference>
<dbReference type="OrthoDB" id="329563at2759"/>
<feature type="compositionally biased region" description="Basic and acidic residues" evidence="4">
    <location>
        <begin position="461"/>
        <end position="475"/>
    </location>
</feature>
<evidence type="ECO:0000256" key="3">
    <source>
        <dbReference type="PROSITE-ProRule" id="PRU00339"/>
    </source>
</evidence>
<keyword evidence="6" id="KW-1185">Reference proteome</keyword>
<evidence type="ECO:0000256" key="4">
    <source>
        <dbReference type="SAM" id="MobiDB-lite"/>
    </source>
</evidence>
<dbReference type="Pfam" id="PF12895">
    <property type="entry name" value="ANAPC3"/>
    <property type="match status" value="1"/>
</dbReference>
<evidence type="ECO:0000256" key="1">
    <source>
        <dbReference type="ARBA" id="ARBA00022803"/>
    </source>
</evidence>
<evidence type="ECO:0000256" key="2">
    <source>
        <dbReference type="ARBA" id="ARBA00038210"/>
    </source>
</evidence>
<dbReference type="Pfam" id="PF00515">
    <property type="entry name" value="TPR_1"/>
    <property type="match status" value="1"/>
</dbReference>
<dbReference type="PANTHER" id="PTHR12558:SF13">
    <property type="entry name" value="CELL DIVISION CYCLE PROTEIN 27 HOMOLOG"/>
    <property type="match status" value="1"/>
</dbReference>
<dbReference type="GO" id="GO:0016567">
    <property type="term" value="P:protein ubiquitination"/>
    <property type="evidence" value="ECO:0007669"/>
    <property type="project" value="TreeGrafter"/>
</dbReference>
<dbReference type="PANTHER" id="PTHR12558">
    <property type="entry name" value="CELL DIVISION CYCLE 16,23,27"/>
    <property type="match status" value="1"/>
</dbReference>
<dbReference type="Pfam" id="PF13181">
    <property type="entry name" value="TPR_8"/>
    <property type="match status" value="1"/>
</dbReference>
<evidence type="ECO:0000313" key="6">
    <source>
        <dbReference type="Proteomes" id="UP000091956"/>
    </source>
</evidence>
<feature type="compositionally biased region" description="Basic and acidic residues" evidence="4">
    <location>
        <begin position="346"/>
        <end position="355"/>
    </location>
</feature>
<dbReference type="GO" id="GO:0007091">
    <property type="term" value="P:metaphase/anaphase transition of mitotic cell cycle"/>
    <property type="evidence" value="ECO:0007669"/>
    <property type="project" value="TreeGrafter"/>
</dbReference>
<dbReference type="SMART" id="SM00028">
    <property type="entry name" value="TPR"/>
    <property type="match status" value="7"/>
</dbReference>
<organism evidence="5 6">
    <name type="scientific">Pseudogymnoascus verrucosus</name>
    <dbReference type="NCBI Taxonomy" id="342668"/>
    <lineage>
        <taxon>Eukaryota</taxon>
        <taxon>Fungi</taxon>
        <taxon>Dikarya</taxon>
        <taxon>Ascomycota</taxon>
        <taxon>Pezizomycotina</taxon>
        <taxon>Leotiomycetes</taxon>
        <taxon>Thelebolales</taxon>
        <taxon>Thelebolaceae</taxon>
        <taxon>Pseudogymnoascus</taxon>
    </lineage>
</organism>
<dbReference type="GO" id="GO:0005680">
    <property type="term" value="C:anaphase-promoting complex"/>
    <property type="evidence" value="ECO:0007669"/>
    <property type="project" value="TreeGrafter"/>
</dbReference>
<dbReference type="GO" id="GO:0051301">
    <property type="term" value="P:cell division"/>
    <property type="evidence" value="ECO:0007669"/>
    <property type="project" value="TreeGrafter"/>
</dbReference>
<keyword evidence="1 3" id="KW-0802">TPR repeat</keyword>
<evidence type="ECO:0000313" key="5">
    <source>
        <dbReference type="EMBL" id="OBT96014.1"/>
    </source>
</evidence>
<dbReference type="Pfam" id="PF13432">
    <property type="entry name" value="TPR_16"/>
    <property type="match status" value="1"/>
</dbReference>
<feature type="repeat" description="TPR" evidence="3">
    <location>
        <begin position="543"/>
        <end position="576"/>
    </location>
</feature>
<proteinExistence type="inferred from homology"/>
<gene>
    <name evidence="5" type="primary">CDC27</name>
    <name evidence="5" type="ORF">VE01_06793</name>
</gene>
<dbReference type="AlphaFoldDB" id="A0A1B8GJN7"/>
<dbReference type="InterPro" id="IPR011990">
    <property type="entry name" value="TPR-like_helical_dom_sf"/>
</dbReference>
<comment type="similarity">
    <text evidence="2">Belongs to the APC3/CDC27 family.</text>
</comment>
<dbReference type="GO" id="GO:0005737">
    <property type="term" value="C:cytoplasm"/>
    <property type="evidence" value="ECO:0007669"/>
    <property type="project" value="TreeGrafter"/>
</dbReference>
<feature type="compositionally biased region" description="Polar residues" evidence="4">
    <location>
        <begin position="380"/>
        <end position="392"/>
    </location>
</feature>
<feature type="repeat" description="TPR" evidence="3">
    <location>
        <begin position="127"/>
        <end position="160"/>
    </location>
</feature>
<reference evidence="6" key="2">
    <citation type="journal article" date="2018" name="Nat. Commun.">
        <title>Extreme sensitivity to ultraviolet light in the fungal pathogen causing white-nose syndrome of bats.</title>
        <authorList>
            <person name="Palmer J.M."/>
            <person name="Drees K.P."/>
            <person name="Foster J.T."/>
            <person name="Lindner D.L."/>
        </authorList>
    </citation>
    <scope>NUCLEOTIDE SEQUENCE [LARGE SCALE GENOMIC DNA]</scope>
    <source>
        <strain evidence="6">UAMH 10579</strain>
    </source>
</reference>
<reference evidence="5 6" key="1">
    <citation type="submission" date="2016-03" db="EMBL/GenBank/DDBJ databases">
        <title>Comparative genomics of Pseudogymnoascus destructans, the fungus causing white-nose syndrome of bats.</title>
        <authorList>
            <person name="Palmer J.M."/>
            <person name="Drees K.P."/>
            <person name="Foster J.T."/>
            <person name="Lindner D.L."/>
        </authorList>
    </citation>
    <scope>NUCLEOTIDE SEQUENCE [LARGE SCALE GENOMIC DNA]</scope>
    <source>
        <strain evidence="5 6">UAMH 10579</strain>
    </source>
</reference>
<protein>
    <submittedName>
        <fullName evidence="5">Anaphase-promoting complex subunit cdc27</fullName>
    </submittedName>
</protein>
<sequence length="838" mass="92886">MAPSNTCVTNQLRQLIHYHIDNNLLKNALFLAERLVAFDHRSSESQYLLALCHFRLGDTKSAYEYSKAGGSRGTHLGCAYVFAQSSLSLERHKDGIVALEKSRGLWGGRNSFGKHNQYSRNPLPDAAAVNCLLGKLYHGYGDKKKAINYLEEALKLNPFMWDAFTILCDMGATVLVPNIFKMSPEMEAVIRSGAQQPENLVSSQASVSQGLSGGLFSDSTQTKPPARSAPIATDMADPFNTAQPRSYGGGLFGLSQKVNESSMNISHLPTAGGGGLGPDTMETPTGPTSQMDVSVVPMGREPGVVSAFPVEPPQAPVRRSRQQVGDYGMEAPPKMNRGGVPVKRSQKVDTQRDAPLEGSLQSSLRPPGLPLLVPERKRTVSGQVVQPRQTQPEDPGAPQRRSVRLFNQIRPVSSKSTAASASTGTGNQPRELKKARPPISRMMRPGSSASTVGRVVSGNRKPMEEMDIDQKEYPPRRAHHANSAPAAPEKSLENEAARQEEALRWLLELFRKLGTGYFALSRYECMEALQVYSSLPRAQQDTPWVLTQMGKAYYEQAAYADAETYYKKIRTMAPTRFEDMEVYSTILWHLKKETDLSFLAHELIDADWHSPYAWCALGNAWSLAREHEQALRCFKRATQLNPKFAYAFTLQGHEHVANEEYDKALAAYRHGMAADKRHYNAYYGVGRVYEKQGSYDKAFTHYTAASIINPTNAVLIGCIGTVLEKQKEPRRALGFFTKATELAPRNTLMRFKKARALMAIGEMQVALQELMVLKDMAPDEAMVHFLLGRLYKGMREKGLAVRHFTIALNLDPKASQQIKSAIESLEGDDDDDELSMMA</sequence>
<accession>A0A1B8GJN7</accession>
<dbReference type="Proteomes" id="UP000091956">
    <property type="component" value="Unassembled WGS sequence"/>
</dbReference>